<evidence type="ECO:0000256" key="3">
    <source>
        <dbReference type="ARBA" id="ARBA00022448"/>
    </source>
</evidence>
<keyword evidence="4 10" id="KW-1003">Cell membrane</keyword>
<evidence type="ECO:0000256" key="6">
    <source>
        <dbReference type="ARBA" id="ARBA00022692"/>
    </source>
</evidence>
<dbReference type="Gene3D" id="1.10.3720.10">
    <property type="entry name" value="MetI-like"/>
    <property type="match status" value="1"/>
</dbReference>
<evidence type="ECO:0000313" key="13">
    <source>
        <dbReference type="Proteomes" id="UP000306509"/>
    </source>
</evidence>
<name>A0A4U8Q8B5_9FIRM</name>
<feature type="transmembrane region" description="Helical" evidence="9">
    <location>
        <begin position="216"/>
        <end position="243"/>
    </location>
</feature>
<dbReference type="EMBL" id="QGQD01000043">
    <property type="protein sequence ID" value="TLD01190.1"/>
    <property type="molecule type" value="Genomic_DNA"/>
</dbReference>
<dbReference type="Pfam" id="PF00528">
    <property type="entry name" value="BPD_transp_1"/>
    <property type="match status" value="1"/>
</dbReference>
<feature type="transmembrane region" description="Helical" evidence="9">
    <location>
        <begin position="353"/>
        <end position="371"/>
    </location>
</feature>
<proteinExistence type="inferred from homology"/>
<accession>A0A4U8Q8B5</accession>
<dbReference type="PANTHER" id="PTHR47314:SF1">
    <property type="entry name" value="MALTOSE_MALTODEXTRIN TRANSPORT SYSTEM PERMEASE PROTEIN MALF"/>
    <property type="match status" value="1"/>
</dbReference>
<evidence type="ECO:0000256" key="8">
    <source>
        <dbReference type="ARBA" id="ARBA00023136"/>
    </source>
</evidence>
<dbReference type="AlphaFoldDB" id="A0A4U8Q8B5"/>
<feature type="transmembrane region" description="Helical" evidence="9">
    <location>
        <begin position="158"/>
        <end position="182"/>
    </location>
</feature>
<dbReference type="SUPFAM" id="SSF161098">
    <property type="entry name" value="MetI-like"/>
    <property type="match status" value="1"/>
</dbReference>
<dbReference type="GO" id="GO:0015423">
    <property type="term" value="F:ABC-type maltose transporter activity"/>
    <property type="evidence" value="ECO:0007669"/>
    <property type="project" value="TreeGrafter"/>
</dbReference>
<comment type="caution">
    <text evidence="12">The sequence shown here is derived from an EMBL/GenBank/DDBJ whole genome shotgun (WGS) entry which is preliminary data.</text>
</comment>
<keyword evidence="6 9" id="KW-0812">Transmembrane</keyword>
<comment type="subcellular location">
    <subcellularLocation>
        <location evidence="1 9">Cell membrane</location>
        <topology evidence="1 9">Multi-pass membrane protein</topology>
    </subcellularLocation>
</comment>
<evidence type="ECO:0000256" key="9">
    <source>
        <dbReference type="RuleBase" id="RU363032"/>
    </source>
</evidence>
<feature type="transmembrane region" description="Helical" evidence="9">
    <location>
        <begin position="255"/>
        <end position="275"/>
    </location>
</feature>
<dbReference type="PANTHER" id="PTHR47314">
    <property type="entry name" value="MALTOSE/MALTODEXTRIN TRANSPORT SYSTEM PERMEASE PROTEIN MALF"/>
    <property type="match status" value="1"/>
</dbReference>
<dbReference type="STRING" id="180332.GCA_000797495_04917"/>
<keyword evidence="5 10" id="KW-0762">Sugar transport</keyword>
<gene>
    <name evidence="12" type="primary">malF_2</name>
    <name evidence="12" type="ORF">DSM106044_01982</name>
</gene>
<dbReference type="OrthoDB" id="9778687at2"/>
<dbReference type="GO" id="GO:0042956">
    <property type="term" value="P:maltodextrin transmembrane transport"/>
    <property type="evidence" value="ECO:0007669"/>
    <property type="project" value="TreeGrafter"/>
</dbReference>
<dbReference type="SUPFAM" id="SSF160964">
    <property type="entry name" value="MalF N-terminal region-like"/>
    <property type="match status" value="1"/>
</dbReference>
<evidence type="ECO:0000313" key="12">
    <source>
        <dbReference type="EMBL" id="TLD01190.1"/>
    </source>
</evidence>
<dbReference type="GO" id="GO:1990060">
    <property type="term" value="C:maltose transport complex"/>
    <property type="evidence" value="ECO:0007669"/>
    <property type="project" value="TreeGrafter"/>
</dbReference>
<comment type="function">
    <text evidence="10">Part of the ABC transporter complex MalEFGK involved in maltose/maltodextrin import. Probably responsible for the translocation of the substrate across the membrane.</text>
</comment>
<evidence type="ECO:0000256" key="7">
    <source>
        <dbReference type="ARBA" id="ARBA00022989"/>
    </source>
</evidence>
<reference evidence="12 13" key="1">
    <citation type="journal article" date="2019" name="Anaerobe">
        <title>Detection of Robinsoniella peoriensis in multiple bone samples of a trauma patient.</title>
        <authorList>
            <person name="Schrottner P."/>
            <person name="Hartwich K."/>
            <person name="Bunk B."/>
            <person name="Schober I."/>
            <person name="Helbig S."/>
            <person name="Rudolph W.W."/>
            <person name="Gunzer F."/>
        </authorList>
    </citation>
    <scope>NUCLEOTIDE SEQUENCE [LARGE SCALE GENOMIC DNA]</scope>
    <source>
        <strain evidence="12 13">DSM 106044</strain>
    </source>
</reference>
<dbReference type="InterPro" id="IPR035906">
    <property type="entry name" value="MetI-like_sf"/>
</dbReference>
<evidence type="ECO:0000256" key="5">
    <source>
        <dbReference type="ARBA" id="ARBA00022597"/>
    </source>
</evidence>
<keyword evidence="7 9" id="KW-1133">Transmembrane helix</keyword>
<dbReference type="RefSeq" id="WP_044289681.1">
    <property type="nucleotide sequence ID" value="NZ_CABMJZ010000021.1"/>
</dbReference>
<evidence type="ECO:0000259" key="11">
    <source>
        <dbReference type="PROSITE" id="PS50928"/>
    </source>
</evidence>
<feature type="transmembrane region" description="Helical" evidence="9">
    <location>
        <begin position="47"/>
        <end position="74"/>
    </location>
</feature>
<dbReference type="PROSITE" id="PS50928">
    <property type="entry name" value="ABC_TM1"/>
    <property type="match status" value="1"/>
</dbReference>
<comment type="similarity">
    <text evidence="2 10">Belongs to the binding-protein-dependent transport system permease family. MalFG subfamily.</text>
</comment>
<organism evidence="12 13">
    <name type="scientific">Robinsoniella peoriensis</name>
    <dbReference type="NCBI Taxonomy" id="180332"/>
    <lineage>
        <taxon>Bacteria</taxon>
        <taxon>Bacillati</taxon>
        <taxon>Bacillota</taxon>
        <taxon>Clostridia</taxon>
        <taxon>Lachnospirales</taxon>
        <taxon>Lachnospiraceae</taxon>
        <taxon>Robinsoniella</taxon>
    </lineage>
</organism>
<keyword evidence="13" id="KW-1185">Reference proteome</keyword>
<dbReference type="InterPro" id="IPR000515">
    <property type="entry name" value="MetI-like"/>
</dbReference>
<feature type="transmembrane region" description="Helical" evidence="9">
    <location>
        <begin position="420"/>
        <end position="443"/>
    </location>
</feature>
<evidence type="ECO:0000256" key="4">
    <source>
        <dbReference type="ARBA" id="ARBA00022475"/>
    </source>
</evidence>
<evidence type="ECO:0000256" key="1">
    <source>
        <dbReference type="ARBA" id="ARBA00004651"/>
    </source>
</evidence>
<keyword evidence="8 9" id="KW-0472">Membrane</keyword>
<evidence type="ECO:0000256" key="10">
    <source>
        <dbReference type="RuleBase" id="RU367050"/>
    </source>
</evidence>
<feature type="transmembrane region" description="Helical" evidence="9">
    <location>
        <begin position="310"/>
        <end position="332"/>
    </location>
</feature>
<keyword evidence="3 9" id="KW-0813">Transport</keyword>
<feature type="transmembrane region" description="Helical" evidence="9">
    <location>
        <begin position="101"/>
        <end position="121"/>
    </location>
</feature>
<feature type="domain" description="ABC transmembrane type-1" evidence="11">
    <location>
        <begin position="220"/>
        <end position="441"/>
    </location>
</feature>
<dbReference type="Proteomes" id="UP000306509">
    <property type="component" value="Unassembled WGS sequence"/>
</dbReference>
<protein>
    <recommendedName>
        <fullName evidence="10">Maltose/maltodextrin transport system permease protein</fullName>
    </recommendedName>
</protein>
<dbReference type="CDD" id="cd06261">
    <property type="entry name" value="TM_PBP2"/>
    <property type="match status" value="1"/>
</dbReference>
<evidence type="ECO:0000256" key="2">
    <source>
        <dbReference type="ARBA" id="ARBA00009047"/>
    </source>
</evidence>
<sequence length="455" mass="50578">MQTKKKRRGNPVKNYINGFKNGDLSVRLSYFIMGSANLMNHQIIKGLLFLAIEAVFLLYMIFNGAAALGGLVTLGVQSQGWVMDENLGIKVQVQGDNSMLFMIYGLATVIIIALFIAAYFVNIKSARNIQMLKASDKKIPSFTEDIHSLLDSRFHISLLGLPTIAVLIFTILPLMYMILLAFTSYDHNHLPPKNLFGWVGFSNFGSMLGGNIAGTFFPLLVWTLIWALLATVTNFLGGVILALLINKKGIRLKKFFRTIFVTTIAVPQFVSLLIMRNMLHASGPLNTLLQNIGLIDQPIPFLTDPLVAKFSVIMVNMWVGIPFTLIVVTSILTNLPEDQVEAARMDGANTFQIFRKITLPQIFFVMTPSLIQQFVGNINSFNVIYLLTGGAPLNSNFYAAGDTDLLVTWLYKLTVEKADYNLASTIGIITFVICAVFSLITYTRSAAYSKEDMYQ</sequence>